<dbReference type="Gene3D" id="2.60.40.10">
    <property type="entry name" value="Immunoglobulins"/>
    <property type="match status" value="2"/>
</dbReference>
<proteinExistence type="predicted"/>
<dbReference type="PROSITE" id="PS50835">
    <property type="entry name" value="IG_LIKE"/>
    <property type="match status" value="1"/>
</dbReference>
<dbReference type="EMBL" id="JAICCE010000021">
    <property type="protein sequence ID" value="KAG9262791.1"/>
    <property type="molecule type" value="Genomic_DNA"/>
</dbReference>
<keyword evidence="1" id="KW-1133">Transmembrane helix</keyword>
<dbReference type="InterPro" id="IPR007110">
    <property type="entry name" value="Ig-like_dom"/>
</dbReference>
<evidence type="ECO:0000259" key="2">
    <source>
        <dbReference type="PROSITE" id="PS50835"/>
    </source>
</evidence>
<evidence type="ECO:0000313" key="3">
    <source>
        <dbReference type="EMBL" id="KAG9262791.1"/>
    </source>
</evidence>
<name>A0A8T2L190_ASTMX</name>
<dbReference type="AlphaFoldDB" id="A0A8T2L190"/>
<dbReference type="Pfam" id="PF07686">
    <property type="entry name" value="V-set"/>
    <property type="match status" value="1"/>
</dbReference>
<dbReference type="PANTHER" id="PTHR46013">
    <property type="entry name" value="VASCULAR CELL ADHESION MOLECULE 1"/>
    <property type="match status" value="1"/>
</dbReference>
<dbReference type="InterPro" id="IPR013106">
    <property type="entry name" value="Ig_V-set"/>
</dbReference>
<keyword evidence="3" id="KW-0675">Receptor</keyword>
<comment type="caution">
    <text evidence="3">The sequence shown here is derived from an EMBL/GenBank/DDBJ whole genome shotgun (WGS) entry which is preliminary data.</text>
</comment>
<feature type="domain" description="Ig-like" evidence="2">
    <location>
        <begin position="174"/>
        <end position="242"/>
    </location>
</feature>
<dbReference type="SMART" id="SM00408">
    <property type="entry name" value="IGc2"/>
    <property type="match status" value="1"/>
</dbReference>
<protein>
    <submittedName>
        <fullName evidence="3">B-cell receptor CD22-like isoform X1</fullName>
    </submittedName>
</protein>
<keyword evidence="1" id="KW-0812">Transmembrane</keyword>
<dbReference type="SUPFAM" id="SSF48726">
    <property type="entry name" value="Immunoglobulin"/>
    <property type="match status" value="2"/>
</dbReference>
<dbReference type="InterPro" id="IPR013783">
    <property type="entry name" value="Ig-like_fold"/>
</dbReference>
<dbReference type="SMART" id="SM00409">
    <property type="entry name" value="IG"/>
    <property type="match status" value="2"/>
</dbReference>
<dbReference type="InterPro" id="IPR003599">
    <property type="entry name" value="Ig_sub"/>
</dbReference>
<feature type="transmembrane region" description="Helical" evidence="1">
    <location>
        <begin position="14"/>
        <end position="39"/>
    </location>
</feature>
<dbReference type="PANTHER" id="PTHR46013:SF4">
    <property type="entry name" value="B-CELL RECEPTOR CD22-RELATED"/>
    <property type="match status" value="1"/>
</dbReference>
<evidence type="ECO:0000313" key="4">
    <source>
        <dbReference type="Proteomes" id="UP000752171"/>
    </source>
</evidence>
<keyword evidence="1" id="KW-0472">Membrane</keyword>
<reference evidence="3 4" key="1">
    <citation type="submission" date="2021-07" db="EMBL/GenBank/DDBJ databases">
        <authorList>
            <person name="Imarazene B."/>
            <person name="Zahm M."/>
            <person name="Klopp C."/>
            <person name="Cabau C."/>
            <person name="Beille S."/>
            <person name="Jouanno E."/>
            <person name="Castinel A."/>
            <person name="Lluch J."/>
            <person name="Gil L."/>
            <person name="Kuchtly C."/>
            <person name="Lopez Roques C."/>
            <person name="Donnadieu C."/>
            <person name="Parrinello H."/>
            <person name="Journot L."/>
            <person name="Du K."/>
            <person name="Schartl M."/>
            <person name="Retaux S."/>
            <person name="Guiguen Y."/>
        </authorList>
    </citation>
    <scope>NUCLEOTIDE SEQUENCE [LARGE SCALE GENOMIC DNA]</scope>
    <source>
        <strain evidence="3">Pach_M1</strain>
        <tissue evidence="3">Testis</tissue>
    </source>
</reference>
<evidence type="ECO:0000256" key="1">
    <source>
        <dbReference type="SAM" id="Phobius"/>
    </source>
</evidence>
<organism evidence="3 4">
    <name type="scientific">Astyanax mexicanus</name>
    <name type="common">Blind cave fish</name>
    <name type="synonym">Astyanax fasciatus mexicanus</name>
    <dbReference type="NCBI Taxonomy" id="7994"/>
    <lineage>
        <taxon>Eukaryota</taxon>
        <taxon>Metazoa</taxon>
        <taxon>Chordata</taxon>
        <taxon>Craniata</taxon>
        <taxon>Vertebrata</taxon>
        <taxon>Euteleostomi</taxon>
        <taxon>Actinopterygii</taxon>
        <taxon>Neopterygii</taxon>
        <taxon>Teleostei</taxon>
        <taxon>Ostariophysi</taxon>
        <taxon>Characiformes</taxon>
        <taxon>Characoidei</taxon>
        <taxon>Acestrorhamphidae</taxon>
        <taxon>Acestrorhamphinae</taxon>
        <taxon>Astyanax</taxon>
    </lineage>
</organism>
<dbReference type="InterPro" id="IPR036179">
    <property type="entry name" value="Ig-like_dom_sf"/>
</dbReference>
<dbReference type="Proteomes" id="UP000752171">
    <property type="component" value="Unassembled WGS sequence"/>
</dbReference>
<gene>
    <name evidence="3" type="ORF">AMEX_G24663</name>
</gene>
<dbReference type="InterPro" id="IPR003598">
    <property type="entry name" value="Ig_sub2"/>
</dbReference>
<sequence>MSRCSIDNLTSSNIFQICSSSVLMKMLVNAGLVLMILLLKTGSQTLAWSVSYTPSRICAVQHSLVVLPCKLSYSRSQEISTYVWYHQNQEGAEATVVSVKRFSAERLTGASDKLEILDCSLTLKNVTQDSAGIYKFSISNNISTQDLTNQHGVTLQITDLKVDVESESDVVTVGQWVMLICGTCIPSITVPNYVWHKDGDLHIKILGDNQLDLPDVRLEDEGIYSCSISGHEGFSSSAVNITVKCKSRF</sequence>
<accession>A0A8T2L190</accession>